<keyword evidence="3" id="KW-1185">Reference proteome</keyword>
<feature type="transmembrane region" description="Helical" evidence="1">
    <location>
        <begin position="129"/>
        <end position="147"/>
    </location>
</feature>
<dbReference type="KEGG" id="cber:B5D82_17510"/>
<dbReference type="Proteomes" id="UP000202259">
    <property type="component" value="Chromosome"/>
</dbReference>
<dbReference type="PANTHER" id="PTHR34821">
    <property type="entry name" value="INNER MEMBRANE PROTEIN YDCZ"/>
    <property type="match status" value="1"/>
</dbReference>
<dbReference type="OrthoDB" id="7864805at2"/>
<dbReference type="AlphaFoldDB" id="A0A222GBZ6"/>
<evidence type="ECO:0000313" key="2">
    <source>
        <dbReference type="EMBL" id="ASP49408.1"/>
    </source>
</evidence>
<keyword evidence="1" id="KW-0472">Membrane</keyword>
<reference evidence="2 3" key="1">
    <citation type="submission" date="2017-08" db="EMBL/GenBank/DDBJ databases">
        <title>Complete genome of Colwellia sp. NB097-1, a psychrophile bacterium ioslated from Bering Sea.</title>
        <authorList>
            <person name="Chen X."/>
        </authorList>
    </citation>
    <scope>NUCLEOTIDE SEQUENCE [LARGE SCALE GENOMIC DNA]</scope>
    <source>
        <strain evidence="2 3">NB097-1</strain>
    </source>
</reference>
<name>A0A222GBZ6_9GAMM</name>
<keyword evidence="1" id="KW-0812">Transmembrane</keyword>
<feature type="transmembrane region" description="Helical" evidence="1">
    <location>
        <begin position="97"/>
        <end position="117"/>
    </location>
</feature>
<feature type="transmembrane region" description="Helical" evidence="1">
    <location>
        <begin position="71"/>
        <end position="91"/>
    </location>
</feature>
<proteinExistence type="predicted"/>
<evidence type="ECO:0000313" key="3">
    <source>
        <dbReference type="Proteomes" id="UP000202259"/>
    </source>
</evidence>
<evidence type="ECO:0008006" key="4">
    <source>
        <dbReference type="Google" id="ProtNLM"/>
    </source>
</evidence>
<dbReference type="EMBL" id="CP020465">
    <property type="protein sequence ID" value="ASP49408.1"/>
    <property type="molecule type" value="Genomic_DNA"/>
</dbReference>
<dbReference type="PANTHER" id="PTHR34821:SF2">
    <property type="entry name" value="INNER MEMBRANE PROTEIN YDCZ"/>
    <property type="match status" value="1"/>
</dbReference>
<dbReference type="GO" id="GO:0005886">
    <property type="term" value="C:plasma membrane"/>
    <property type="evidence" value="ECO:0007669"/>
    <property type="project" value="TreeGrafter"/>
</dbReference>
<dbReference type="InterPro" id="IPR006750">
    <property type="entry name" value="YdcZ"/>
</dbReference>
<dbReference type="RefSeq" id="WP_081153373.1">
    <property type="nucleotide sequence ID" value="NZ_CP020465.1"/>
</dbReference>
<organism evidence="2 3">
    <name type="scientific">Cognaticolwellia beringensis</name>
    <dbReference type="NCBI Taxonomy" id="1967665"/>
    <lineage>
        <taxon>Bacteria</taxon>
        <taxon>Pseudomonadati</taxon>
        <taxon>Pseudomonadota</taxon>
        <taxon>Gammaproteobacteria</taxon>
        <taxon>Alteromonadales</taxon>
        <taxon>Colwelliaceae</taxon>
        <taxon>Cognaticolwellia</taxon>
    </lineage>
</organism>
<accession>A0A222GBZ6</accession>
<evidence type="ECO:0000256" key="1">
    <source>
        <dbReference type="SAM" id="Phobius"/>
    </source>
</evidence>
<feature type="transmembrane region" description="Helical" evidence="1">
    <location>
        <begin position="34"/>
        <end position="59"/>
    </location>
</feature>
<keyword evidence="1" id="KW-1133">Transmembrane helix</keyword>
<protein>
    <recommendedName>
        <fullName evidence="4">DMT family transporter</fullName>
    </recommendedName>
</protein>
<sequence>MNIFYILMGVAGGMCLAIQGGVNSQLTATWTQSPMLSAAISFTIGAVALFFVIVLLKITIPRKIKGTDSKWWHWTGGILGAYLVFATTSLAPVVGAGMLVGLILMGQLTMAMTLDHFGLIGFEKKPINARKILGVVMLASGILLIRFF</sequence>
<gene>
    <name evidence="2" type="ORF">B5D82_17510</name>
</gene>
<dbReference type="Pfam" id="PF04657">
    <property type="entry name" value="DMT_YdcZ"/>
    <property type="match status" value="1"/>
</dbReference>